<reference evidence="3 4" key="1">
    <citation type="submission" date="2019-04" db="EMBL/GenBank/DDBJ databases">
        <authorList>
            <person name="Van Vliet M D."/>
        </authorList>
    </citation>
    <scope>NUCLEOTIDE SEQUENCE [LARGE SCALE GENOMIC DNA]</scope>
    <source>
        <strain evidence="3 4">F21</strain>
    </source>
</reference>
<organism evidence="3 4">
    <name type="scientific">Pontiella sulfatireligans</name>
    <dbReference type="NCBI Taxonomy" id="2750658"/>
    <lineage>
        <taxon>Bacteria</taxon>
        <taxon>Pseudomonadati</taxon>
        <taxon>Kiritimatiellota</taxon>
        <taxon>Kiritimatiellia</taxon>
        <taxon>Kiritimatiellales</taxon>
        <taxon>Pontiellaceae</taxon>
        <taxon>Pontiella</taxon>
    </lineage>
</organism>
<evidence type="ECO:0000256" key="2">
    <source>
        <dbReference type="SAM" id="SignalP"/>
    </source>
</evidence>
<evidence type="ECO:0008006" key="5">
    <source>
        <dbReference type="Google" id="ProtNLM"/>
    </source>
</evidence>
<evidence type="ECO:0000313" key="4">
    <source>
        <dbReference type="Proteomes" id="UP000346198"/>
    </source>
</evidence>
<feature type="compositionally biased region" description="Gly residues" evidence="1">
    <location>
        <begin position="106"/>
        <end position="143"/>
    </location>
</feature>
<gene>
    <name evidence="3" type="ORF">SCARR_02377</name>
</gene>
<keyword evidence="2" id="KW-0732">Signal</keyword>
<feature type="signal peptide" evidence="2">
    <location>
        <begin position="1"/>
        <end position="17"/>
    </location>
</feature>
<keyword evidence="4" id="KW-1185">Reference proteome</keyword>
<feature type="region of interest" description="Disordered" evidence="1">
    <location>
        <begin position="99"/>
        <end position="146"/>
    </location>
</feature>
<dbReference type="Gene3D" id="2.30.30.700">
    <property type="entry name" value="SLA1 homology domain 1"/>
    <property type="match status" value="1"/>
</dbReference>
<name>A0A6C2UJB8_9BACT</name>
<proteinExistence type="predicted"/>
<evidence type="ECO:0000313" key="3">
    <source>
        <dbReference type="EMBL" id="VGO20315.1"/>
    </source>
</evidence>
<dbReference type="Proteomes" id="UP000346198">
    <property type="component" value="Unassembled WGS sequence"/>
</dbReference>
<protein>
    <recommendedName>
        <fullName evidence="5">SLA1 homology domain-containing protein</fullName>
    </recommendedName>
</protein>
<accession>A0A6C2UJB8</accession>
<evidence type="ECO:0000256" key="1">
    <source>
        <dbReference type="SAM" id="MobiDB-lite"/>
    </source>
</evidence>
<feature type="chain" id="PRO_5025468509" description="SLA1 homology domain-containing protein" evidence="2">
    <location>
        <begin position="18"/>
        <end position="298"/>
    </location>
</feature>
<dbReference type="RefSeq" id="WP_187356366.1">
    <property type="nucleotide sequence ID" value="NZ_CAAHFH010000001.1"/>
</dbReference>
<dbReference type="EMBL" id="CAAHFH010000001">
    <property type="protein sequence ID" value="VGO20315.1"/>
    <property type="molecule type" value="Genomic_DNA"/>
</dbReference>
<dbReference type="AlphaFoldDB" id="A0A6C2UJB8"/>
<sequence>MKTLIVLFSCITLVAQAAEEFREFTARDGRTLKAKVITYDAGSGKVKIEREDGQRISVQRNAFQPDDQAYIRQWTPCGLFLDASKLTVLPRCTTVKKWRRKHEGTQMGGGQQGGSQGGPGGGRQGGGQGGPGGGDEGSMGGGSSVLATDKNTKYRYDLTLVNRSGIPLGGMKAEYRIFYMQERPVREEVPFAGESNARQGQSGGMQQGTFVAQPEAQVKRGVLEIGQLDAGDRVKLSTTDFVILERNAGRQAQGTMIDLEATVNGIWIKVFMKAPDGSLVERDIALPKRIMKDYRWDS</sequence>